<evidence type="ECO:0000313" key="4">
    <source>
        <dbReference type="Proteomes" id="UP000604046"/>
    </source>
</evidence>
<feature type="compositionally biased region" description="Basic residues" evidence="1">
    <location>
        <begin position="190"/>
        <end position="211"/>
    </location>
</feature>
<dbReference type="PROSITE" id="PS50004">
    <property type="entry name" value="C2"/>
    <property type="match status" value="1"/>
</dbReference>
<dbReference type="InterPro" id="IPR035892">
    <property type="entry name" value="C2_domain_sf"/>
</dbReference>
<dbReference type="InterPro" id="IPR052981">
    <property type="entry name" value="Ingression_C2_domain"/>
</dbReference>
<dbReference type="EMBL" id="CAJNDS010002358">
    <property type="protein sequence ID" value="CAE7447949.1"/>
    <property type="molecule type" value="Genomic_DNA"/>
</dbReference>
<organism evidence="3 4">
    <name type="scientific">Symbiodinium natans</name>
    <dbReference type="NCBI Taxonomy" id="878477"/>
    <lineage>
        <taxon>Eukaryota</taxon>
        <taxon>Sar</taxon>
        <taxon>Alveolata</taxon>
        <taxon>Dinophyceae</taxon>
        <taxon>Suessiales</taxon>
        <taxon>Symbiodiniaceae</taxon>
        <taxon>Symbiodinium</taxon>
    </lineage>
</organism>
<dbReference type="OrthoDB" id="447506at2759"/>
<evidence type="ECO:0000313" key="3">
    <source>
        <dbReference type="EMBL" id="CAE7447949.1"/>
    </source>
</evidence>
<dbReference type="PANTHER" id="PTHR47052:SF3">
    <property type="entry name" value="INGRESSION PROTEIN 1"/>
    <property type="match status" value="1"/>
</dbReference>
<keyword evidence="4" id="KW-1185">Reference proteome</keyword>
<feature type="region of interest" description="Disordered" evidence="1">
    <location>
        <begin position="190"/>
        <end position="221"/>
    </location>
</feature>
<dbReference type="Gene3D" id="2.60.40.150">
    <property type="entry name" value="C2 domain"/>
    <property type="match status" value="1"/>
</dbReference>
<accession>A0A812RRQ5</accession>
<comment type="caution">
    <text evidence="3">The sequence shown here is derived from an EMBL/GenBank/DDBJ whole genome shotgun (WGS) entry which is preliminary data.</text>
</comment>
<name>A0A812RRQ5_9DINO</name>
<dbReference type="Pfam" id="PF00168">
    <property type="entry name" value="C2"/>
    <property type="match status" value="1"/>
</dbReference>
<dbReference type="PANTHER" id="PTHR47052">
    <property type="entry name" value="CONSERVED SERINE PROLINE-RICH PROTEIN (AFU_ORTHOLOGUE AFUA_2G01790)"/>
    <property type="match status" value="1"/>
</dbReference>
<feature type="domain" description="C2" evidence="2">
    <location>
        <begin position="1"/>
        <end position="100"/>
    </location>
</feature>
<evidence type="ECO:0000259" key="2">
    <source>
        <dbReference type="PROSITE" id="PS50004"/>
    </source>
</evidence>
<sequence>MLLVESAKDLYDVDWTGKMDPYVKIRLGGREFRTQVMTNAGKKAKFHWAQMIDWRGEPDIHFLAMDSNILVADGLIGETVYKGLPLHSDFEGSLELIRPHAFGGCKKAGKLKIGIKWQHGKPHGAPGPAGYVHGTPHGAIPGMHHGPHALPGPSHVPHGYGPAAHAGAGAMGIGAAAAGQMLFHEAFGHGKKIKKDKKEKKFKVKKLKKHGSSSSSSSSSS</sequence>
<protein>
    <submittedName>
        <fullName evidence="3">COG6 protein</fullName>
    </submittedName>
</protein>
<dbReference type="Proteomes" id="UP000604046">
    <property type="component" value="Unassembled WGS sequence"/>
</dbReference>
<dbReference type="AlphaFoldDB" id="A0A812RRQ5"/>
<reference evidence="3" key="1">
    <citation type="submission" date="2021-02" db="EMBL/GenBank/DDBJ databases">
        <authorList>
            <person name="Dougan E. K."/>
            <person name="Rhodes N."/>
            <person name="Thang M."/>
            <person name="Chan C."/>
        </authorList>
    </citation>
    <scope>NUCLEOTIDE SEQUENCE</scope>
</reference>
<gene>
    <name evidence="3" type="primary">COG6</name>
    <name evidence="3" type="ORF">SNAT2548_LOCUS24445</name>
</gene>
<dbReference type="InterPro" id="IPR000008">
    <property type="entry name" value="C2_dom"/>
</dbReference>
<evidence type="ECO:0000256" key="1">
    <source>
        <dbReference type="SAM" id="MobiDB-lite"/>
    </source>
</evidence>
<dbReference type="SUPFAM" id="SSF49562">
    <property type="entry name" value="C2 domain (Calcium/lipid-binding domain, CaLB)"/>
    <property type="match status" value="1"/>
</dbReference>
<feature type="compositionally biased region" description="Low complexity" evidence="1">
    <location>
        <begin position="212"/>
        <end position="221"/>
    </location>
</feature>
<proteinExistence type="predicted"/>